<evidence type="ECO:0000313" key="5">
    <source>
        <dbReference type="Proteomes" id="UP001519287"/>
    </source>
</evidence>
<dbReference type="Gene3D" id="1.10.150.130">
    <property type="match status" value="1"/>
</dbReference>
<dbReference type="InterPro" id="IPR011010">
    <property type="entry name" value="DNA_brk_join_enz"/>
</dbReference>
<dbReference type="SUPFAM" id="SSF56349">
    <property type="entry name" value="DNA breaking-rejoining enzymes"/>
    <property type="match status" value="1"/>
</dbReference>
<dbReference type="PROSITE" id="PS51900">
    <property type="entry name" value="CB"/>
    <property type="match status" value="1"/>
</dbReference>
<comment type="caution">
    <text evidence="4">The sequence shown here is derived from an EMBL/GenBank/DDBJ whole genome shotgun (WGS) entry which is preliminary data.</text>
</comment>
<name>A0ABS4J231_9BACL</name>
<organism evidence="4 5">
    <name type="scientific">Paenibacillus eucommiae</name>
    <dbReference type="NCBI Taxonomy" id="1355755"/>
    <lineage>
        <taxon>Bacteria</taxon>
        <taxon>Bacillati</taxon>
        <taxon>Bacillota</taxon>
        <taxon>Bacilli</taxon>
        <taxon>Bacillales</taxon>
        <taxon>Paenibacillaceae</taxon>
        <taxon>Paenibacillus</taxon>
    </lineage>
</organism>
<evidence type="ECO:0000313" key="4">
    <source>
        <dbReference type="EMBL" id="MBP1993838.1"/>
    </source>
</evidence>
<proteinExistence type="predicted"/>
<dbReference type="InterPro" id="IPR010998">
    <property type="entry name" value="Integrase_recombinase_N"/>
</dbReference>
<sequence>MNVRRRQNKLEHAENPSKAKQQLSFEDLLHSFILDCKAKNLSPLTLRFYQDSAKQMKEAFLAQQVTFDIYTVSIREIKNHFIAYLFDQRRSDNTVNGRIKAIKQFFKYLFEEGWLTENIVNDLHLWSRPRS</sequence>
<feature type="domain" description="Core-binding (CB)" evidence="3">
    <location>
        <begin position="23"/>
        <end position="110"/>
    </location>
</feature>
<keyword evidence="5" id="KW-1185">Reference proteome</keyword>
<protein>
    <submittedName>
        <fullName evidence="4">Site-specific recombinase XerD</fullName>
    </submittedName>
</protein>
<evidence type="ECO:0000256" key="1">
    <source>
        <dbReference type="ARBA" id="ARBA00023125"/>
    </source>
</evidence>
<dbReference type="RefSeq" id="WP_245375848.1">
    <property type="nucleotide sequence ID" value="NZ_JAGGLB010000021.1"/>
</dbReference>
<reference evidence="4 5" key="1">
    <citation type="submission" date="2021-03" db="EMBL/GenBank/DDBJ databases">
        <title>Genomic Encyclopedia of Type Strains, Phase IV (KMG-IV): sequencing the most valuable type-strain genomes for metagenomic binning, comparative biology and taxonomic classification.</title>
        <authorList>
            <person name="Goeker M."/>
        </authorList>
    </citation>
    <scope>NUCLEOTIDE SEQUENCE [LARGE SCALE GENOMIC DNA]</scope>
    <source>
        <strain evidence="4 5">DSM 26048</strain>
    </source>
</reference>
<dbReference type="Pfam" id="PF02899">
    <property type="entry name" value="Phage_int_SAM_1"/>
    <property type="match status" value="1"/>
</dbReference>
<gene>
    <name evidence="4" type="ORF">J2Z66_005464</name>
</gene>
<dbReference type="InterPro" id="IPR004107">
    <property type="entry name" value="Integrase_SAM-like_N"/>
</dbReference>
<dbReference type="EMBL" id="JAGGLB010000021">
    <property type="protein sequence ID" value="MBP1993838.1"/>
    <property type="molecule type" value="Genomic_DNA"/>
</dbReference>
<dbReference type="InterPro" id="IPR044068">
    <property type="entry name" value="CB"/>
</dbReference>
<keyword evidence="1 2" id="KW-0238">DNA-binding</keyword>
<dbReference type="Proteomes" id="UP001519287">
    <property type="component" value="Unassembled WGS sequence"/>
</dbReference>
<evidence type="ECO:0000256" key="2">
    <source>
        <dbReference type="PROSITE-ProRule" id="PRU01248"/>
    </source>
</evidence>
<accession>A0ABS4J231</accession>
<evidence type="ECO:0000259" key="3">
    <source>
        <dbReference type="PROSITE" id="PS51900"/>
    </source>
</evidence>